<dbReference type="EMBL" id="CM046390">
    <property type="protein sequence ID" value="KAI8564440.1"/>
    <property type="molecule type" value="Genomic_DNA"/>
</dbReference>
<evidence type="ECO:0000313" key="1">
    <source>
        <dbReference type="EMBL" id="KAI8564440.1"/>
    </source>
</evidence>
<accession>A0ACC0PFK8</accession>
<keyword evidence="2" id="KW-1185">Reference proteome</keyword>
<protein>
    <submittedName>
        <fullName evidence="1">Uncharacterized protein</fullName>
    </submittedName>
</protein>
<proteinExistence type="predicted"/>
<comment type="caution">
    <text evidence="1">The sequence shown here is derived from an EMBL/GenBank/DDBJ whole genome shotgun (WGS) entry which is preliminary data.</text>
</comment>
<sequence length="236" mass="25370">MPGRRSELIVASVLYLVGELVTAPAPDFVIMVIGRFVFGIGIGLAGYTLGSLLVDTVSGWRYMYGVSTPIAIVMGIGMWWLPASPGWLLLCAIQGKGTMQDLRETTIYCCLCLLQGEVIGDSAPKQVEEMLGELSYVGEEKEAGLAEMFQGKCLKALIIGAGLVLFQQRMHKYAEHGLAAHWLYKETGNKPPPSGSIGDSEIPAWVDKDGRELLVAFSFGLTTTAGPKVLEALGQS</sequence>
<dbReference type="Proteomes" id="UP001062846">
    <property type="component" value="Chromosome 3"/>
</dbReference>
<gene>
    <name evidence="1" type="ORF">RHMOL_Rhmol03G0181700</name>
</gene>
<name>A0ACC0PFK8_RHOML</name>
<evidence type="ECO:0000313" key="2">
    <source>
        <dbReference type="Proteomes" id="UP001062846"/>
    </source>
</evidence>
<organism evidence="1 2">
    <name type="scientific">Rhododendron molle</name>
    <name type="common">Chinese azalea</name>
    <name type="synonym">Azalea mollis</name>
    <dbReference type="NCBI Taxonomy" id="49168"/>
    <lineage>
        <taxon>Eukaryota</taxon>
        <taxon>Viridiplantae</taxon>
        <taxon>Streptophyta</taxon>
        <taxon>Embryophyta</taxon>
        <taxon>Tracheophyta</taxon>
        <taxon>Spermatophyta</taxon>
        <taxon>Magnoliopsida</taxon>
        <taxon>eudicotyledons</taxon>
        <taxon>Gunneridae</taxon>
        <taxon>Pentapetalae</taxon>
        <taxon>asterids</taxon>
        <taxon>Ericales</taxon>
        <taxon>Ericaceae</taxon>
        <taxon>Ericoideae</taxon>
        <taxon>Rhodoreae</taxon>
        <taxon>Rhododendron</taxon>
    </lineage>
</organism>
<reference evidence="1" key="1">
    <citation type="submission" date="2022-02" db="EMBL/GenBank/DDBJ databases">
        <title>Plant Genome Project.</title>
        <authorList>
            <person name="Zhang R.-G."/>
        </authorList>
    </citation>
    <scope>NUCLEOTIDE SEQUENCE</scope>
    <source>
        <strain evidence="1">AT1</strain>
    </source>
</reference>